<dbReference type="InterPro" id="IPR000014">
    <property type="entry name" value="PAS"/>
</dbReference>
<keyword evidence="2" id="KW-0973">c-di-GMP</keyword>
<evidence type="ECO:0000313" key="8">
    <source>
        <dbReference type="EMBL" id="SFM28426.1"/>
    </source>
</evidence>
<dbReference type="InterPro" id="IPR029787">
    <property type="entry name" value="Nucleotide_cyclase"/>
</dbReference>
<feature type="transmembrane region" description="Helical" evidence="3">
    <location>
        <begin position="381"/>
        <end position="404"/>
    </location>
</feature>
<dbReference type="NCBIfam" id="TIGR00254">
    <property type="entry name" value="GGDEF"/>
    <property type="match status" value="1"/>
</dbReference>
<dbReference type="PROSITE" id="PS50883">
    <property type="entry name" value="EAL"/>
    <property type="match status" value="1"/>
</dbReference>
<dbReference type="InterPro" id="IPR035919">
    <property type="entry name" value="EAL_sf"/>
</dbReference>
<evidence type="ECO:0000259" key="4">
    <source>
        <dbReference type="PROSITE" id="PS50112"/>
    </source>
</evidence>
<dbReference type="Gene3D" id="2.10.70.100">
    <property type="match status" value="1"/>
</dbReference>
<dbReference type="InterPro" id="IPR000160">
    <property type="entry name" value="GGDEF_dom"/>
</dbReference>
<dbReference type="InterPro" id="IPR013655">
    <property type="entry name" value="PAS_fold_3"/>
</dbReference>
<dbReference type="Proteomes" id="UP000199556">
    <property type="component" value="Unassembled WGS sequence"/>
</dbReference>
<dbReference type="PROSITE" id="PS50113">
    <property type="entry name" value="PAC"/>
    <property type="match status" value="3"/>
</dbReference>
<feature type="domain" description="EAL" evidence="6">
    <location>
        <begin position="979"/>
        <end position="1233"/>
    </location>
</feature>
<dbReference type="SUPFAM" id="SSF55785">
    <property type="entry name" value="PYP-like sensor domain (PAS domain)"/>
    <property type="match status" value="3"/>
</dbReference>
<reference evidence="8 9" key="1">
    <citation type="submission" date="2016-10" db="EMBL/GenBank/DDBJ databases">
        <authorList>
            <person name="de Groot N.N."/>
        </authorList>
    </citation>
    <scope>NUCLEOTIDE SEQUENCE [LARGE SCALE GENOMIC DNA]</scope>
    <source>
        <strain evidence="8 9">DSM 4180</strain>
    </source>
</reference>
<dbReference type="Pfam" id="PF00563">
    <property type="entry name" value="EAL"/>
    <property type="match status" value="1"/>
</dbReference>
<protein>
    <recommendedName>
        <fullName evidence="1">cyclic-guanylate-specific phosphodiesterase</fullName>
        <ecNumber evidence="1">3.1.4.52</ecNumber>
    </recommendedName>
</protein>
<dbReference type="Pfam" id="PF13426">
    <property type="entry name" value="PAS_9"/>
    <property type="match status" value="1"/>
</dbReference>
<proteinExistence type="predicted"/>
<evidence type="ECO:0000259" key="6">
    <source>
        <dbReference type="PROSITE" id="PS50883"/>
    </source>
</evidence>
<dbReference type="CDD" id="cd01949">
    <property type="entry name" value="GGDEF"/>
    <property type="match status" value="1"/>
</dbReference>
<dbReference type="Gene3D" id="3.30.450.20">
    <property type="entry name" value="PAS domain"/>
    <property type="match status" value="3"/>
</dbReference>
<dbReference type="SUPFAM" id="SSF55073">
    <property type="entry name" value="Nucleotide cyclase"/>
    <property type="match status" value="1"/>
</dbReference>
<dbReference type="CDD" id="cd01948">
    <property type="entry name" value="EAL"/>
    <property type="match status" value="1"/>
</dbReference>
<dbReference type="InterPro" id="IPR001610">
    <property type="entry name" value="PAC"/>
</dbReference>
<evidence type="ECO:0000256" key="1">
    <source>
        <dbReference type="ARBA" id="ARBA00012282"/>
    </source>
</evidence>
<keyword evidence="3" id="KW-0812">Transmembrane</keyword>
<dbReference type="EC" id="3.1.4.52" evidence="1"/>
<dbReference type="Gene3D" id="3.30.70.270">
    <property type="match status" value="1"/>
</dbReference>
<feature type="domain" description="PAC" evidence="5">
    <location>
        <begin position="505"/>
        <end position="555"/>
    </location>
</feature>
<dbReference type="InterPro" id="IPR035965">
    <property type="entry name" value="PAS-like_dom_sf"/>
</dbReference>
<evidence type="ECO:0000259" key="7">
    <source>
        <dbReference type="PROSITE" id="PS50887"/>
    </source>
</evidence>
<dbReference type="NCBIfam" id="TIGR00229">
    <property type="entry name" value="sensory_box"/>
    <property type="match status" value="3"/>
</dbReference>
<dbReference type="Pfam" id="PF00990">
    <property type="entry name" value="GGDEF"/>
    <property type="match status" value="1"/>
</dbReference>
<dbReference type="Gene3D" id="3.20.20.450">
    <property type="entry name" value="EAL domain"/>
    <property type="match status" value="1"/>
</dbReference>
<dbReference type="InterPro" id="IPR043128">
    <property type="entry name" value="Rev_trsase/Diguanyl_cyclase"/>
</dbReference>
<dbReference type="PANTHER" id="PTHR44757:SF2">
    <property type="entry name" value="BIOFILM ARCHITECTURE MAINTENANCE PROTEIN MBAA"/>
    <property type="match status" value="1"/>
</dbReference>
<dbReference type="GO" id="GO:0006355">
    <property type="term" value="P:regulation of DNA-templated transcription"/>
    <property type="evidence" value="ECO:0007669"/>
    <property type="project" value="InterPro"/>
</dbReference>
<gene>
    <name evidence="8" type="ORF">SAMN05421721_10212</name>
</gene>
<dbReference type="SMART" id="SM00052">
    <property type="entry name" value="EAL"/>
    <property type="match status" value="1"/>
</dbReference>
<dbReference type="EMBL" id="FOUO01000002">
    <property type="protein sequence ID" value="SFM28426.1"/>
    <property type="molecule type" value="Genomic_DNA"/>
</dbReference>
<keyword evidence="3" id="KW-0472">Membrane</keyword>
<name>A0A1I4PLE2_ECTMO</name>
<dbReference type="RefSeq" id="WP_090483440.1">
    <property type="nucleotide sequence ID" value="NZ_FOUO01000002.1"/>
</dbReference>
<dbReference type="InterPro" id="IPR000700">
    <property type="entry name" value="PAS-assoc_C"/>
</dbReference>
<keyword evidence="9" id="KW-1185">Reference proteome</keyword>
<dbReference type="FunFam" id="3.20.20.450:FF:000001">
    <property type="entry name" value="Cyclic di-GMP phosphodiesterase yahA"/>
    <property type="match status" value="1"/>
</dbReference>
<dbReference type="Pfam" id="PF00989">
    <property type="entry name" value="PAS"/>
    <property type="match status" value="1"/>
</dbReference>
<accession>A0A1I4PLE2</accession>
<feature type="domain" description="PAC" evidence="5">
    <location>
        <begin position="752"/>
        <end position="804"/>
    </location>
</feature>
<feature type="transmembrane region" description="Helical" evidence="3">
    <location>
        <begin position="113"/>
        <end position="138"/>
    </location>
</feature>
<sequence>MRPETGGPQAGGTERPAIILRTSKAKQWPTLLPSSLAARVTLLYAALAGVWILSSGRLLAMAVTDPSLLARLELIKGLGFVVATAVLLFFLLRTWQERQRPDAAAVAARPPRFARATVGLSLILLCLMLLAPALGVMVHRIHAPQLLHEAQDDLEALAWQKVRHVQQWVGERYSDGRALAGHPGFVAQAAALAGETPGSLQSRREDLRTRLEAVRRHYGYRGVGLLDADGRWLLETGTWAAGVAPELLSQATRQQAAVHGPANLPGASAPHADFVIPLYRDPQGKDSPVGYLALRMPLQPLLEGVLGGWSSLMKHGETLLLRPLPEGGRQRLHADGRVTLDPARDAEDGRWLQAQRGVPGTQWQLLTRVRRDEVLQPLQTLVFWITALTFGGVGLIGLALLLVWRQQGRLQDLALQAQRAESERAAEQALRESDARYRALFENNHTIMMLLDPQSGTIIDANPAACRFYGWDRQTLCGMAIRQINQAPPGEIQRKLDRARAMAQHYFAFRHRKADGSVTDVEVYSGPIVFQGRTLLYSIVHDISERMEAERKLRDRERLLGMASRLAHLGGWAMDLPDGALEWSDEACRIHGLPPGTEINPETALDMVDPADRERLESALRSCAQSGRVCDEEVRVHTARGHTLWVRTLAQAVRDEQGRITRLQGAYQDISERKRSEESLRQWATVFEATSEGVIITDAHARILAVNRAFTRITGYTEAEVAGGTPALLRSGRHHRLFYRRLWDEISLHGDWRGEIWNRRKNGEVYPQWTVINAVRSETGQLTHFVGVFSDLSDIQQSREQIDRLAHRDALTNLPNRLLFQARLEQALGWCRDHRGELSVVLADLDGFKHINDSLGIGVGDALLMEMATRFRGVLQGNEVLARLGSDEFAVLLQEEEGGRCRADLVAESMRQVVQTPVQIGEHEIFVTASIGIADFPRDGRDMRQLLQFSDAAMHHAKALGGNTYCHYTEDLTDYARERVTLAAELRRALEGNELVLHYQPQVDLIDGRVVGLEALVRWHHPERGMISPARFIPMAEETGLILPLGRWVLTEACRQARAWAETGLDFGSVAVNVSGVQVQRSDMVQTVADILSETGLDSELLELEITETFVMDRRRGAAGFLRELKSMGVQLAVDDFGTGYSSLSYLKGLPFNTLKIDQGFIRGIPGDHHDIAIARAITTLGESLGMEVLAEGVETEAQREGLLDMGCHRAQGYLFSRPVPAAEIPALLAARSGLPASR</sequence>
<feature type="transmembrane region" description="Helical" evidence="3">
    <location>
        <begin position="36"/>
        <end position="54"/>
    </location>
</feature>
<dbReference type="STRING" id="195064.SAMN05421721_10212"/>
<dbReference type="SMART" id="SM00091">
    <property type="entry name" value="PAS"/>
    <property type="match status" value="3"/>
</dbReference>
<organism evidence="8 9">
    <name type="scientific">Ectothiorhodospira mobilis</name>
    <dbReference type="NCBI Taxonomy" id="195064"/>
    <lineage>
        <taxon>Bacteria</taxon>
        <taxon>Pseudomonadati</taxon>
        <taxon>Pseudomonadota</taxon>
        <taxon>Gammaproteobacteria</taxon>
        <taxon>Chromatiales</taxon>
        <taxon>Ectothiorhodospiraceae</taxon>
        <taxon>Ectothiorhodospira</taxon>
    </lineage>
</organism>
<dbReference type="Pfam" id="PF08447">
    <property type="entry name" value="PAS_3"/>
    <property type="match status" value="1"/>
</dbReference>
<dbReference type="PANTHER" id="PTHR44757">
    <property type="entry name" value="DIGUANYLATE CYCLASE DGCP"/>
    <property type="match status" value="1"/>
</dbReference>
<dbReference type="CDD" id="cd00130">
    <property type="entry name" value="PAS"/>
    <property type="match status" value="3"/>
</dbReference>
<feature type="domain" description="PAS" evidence="4">
    <location>
        <begin position="433"/>
        <end position="478"/>
    </location>
</feature>
<feature type="domain" description="PAS" evidence="4">
    <location>
        <begin position="679"/>
        <end position="723"/>
    </location>
</feature>
<feature type="transmembrane region" description="Helical" evidence="3">
    <location>
        <begin position="74"/>
        <end position="92"/>
    </location>
</feature>
<dbReference type="AlphaFoldDB" id="A0A1I4PLE2"/>
<dbReference type="InterPro" id="IPR001633">
    <property type="entry name" value="EAL_dom"/>
</dbReference>
<feature type="domain" description="PAC" evidence="5">
    <location>
        <begin position="630"/>
        <end position="682"/>
    </location>
</feature>
<evidence type="ECO:0000256" key="3">
    <source>
        <dbReference type="SAM" id="Phobius"/>
    </source>
</evidence>
<evidence type="ECO:0000313" key="9">
    <source>
        <dbReference type="Proteomes" id="UP000199556"/>
    </source>
</evidence>
<dbReference type="PROSITE" id="PS50887">
    <property type="entry name" value="GGDEF"/>
    <property type="match status" value="1"/>
</dbReference>
<dbReference type="InterPro" id="IPR013767">
    <property type="entry name" value="PAS_fold"/>
</dbReference>
<feature type="domain" description="GGDEF" evidence="7">
    <location>
        <begin position="836"/>
        <end position="970"/>
    </location>
</feature>
<dbReference type="SMART" id="SM00267">
    <property type="entry name" value="GGDEF"/>
    <property type="match status" value="1"/>
</dbReference>
<keyword evidence="3" id="KW-1133">Transmembrane helix</keyword>
<evidence type="ECO:0000259" key="5">
    <source>
        <dbReference type="PROSITE" id="PS50113"/>
    </source>
</evidence>
<dbReference type="PROSITE" id="PS50112">
    <property type="entry name" value="PAS"/>
    <property type="match status" value="2"/>
</dbReference>
<dbReference type="OrthoDB" id="7053140at2"/>
<dbReference type="GO" id="GO:0071111">
    <property type="term" value="F:cyclic-guanylate-specific phosphodiesterase activity"/>
    <property type="evidence" value="ECO:0007669"/>
    <property type="project" value="UniProtKB-EC"/>
</dbReference>
<dbReference type="SUPFAM" id="SSF141868">
    <property type="entry name" value="EAL domain-like"/>
    <property type="match status" value="1"/>
</dbReference>
<evidence type="ECO:0000256" key="2">
    <source>
        <dbReference type="ARBA" id="ARBA00022636"/>
    </source>
</evidence>
<dbReference type="SMART" id="SM00086">
    <property type="entry name" value="PAC"/>
    <property type="match status" value="3"/>
</dbReference>
<dbReference type="InterPro" id="IPR052155">
    <property type="entry name" value="Biofilm_reg_signaling"/>
</dbReference>